<comment type="caution">
    <text evidence="1">The sequence shown here is derived from an EMBL/GenBank/DDBJ whole genome shotgun (WGS) entry which is preliminary data.</text>
</comment>
<evidence type="ECO:0000313" key="2">
    <source>
        <dbReference type="Proteomes" id="UP000279194"/>
    </source>
</evidence>
<proteinExistence type="predicted"/>
<evidence type="ECO:0000313" key="1">
    <source>
        <dbReference type="EMBL" id="RLY02908.1"/>
    </source>
</evidence>
<name>A0A3L9DRQ1_9STRE</name>
<dbReference type="AlphaFoldDB" id="A0A3L9DRQ1"/>
<dbReference type="RefSeq" id="WP_121835753.1">
    <property type="nucleotide sequence ID" value="NZ_CP163513.1"/>
</dbReference>
<organism evidence="1 2">
    <name type="scientific">Streptococcus hillyeri</name>
    <dbReference type="NCBI Taxonomy" id="2282420"/>
    <lineage>
        <taxon>Bacteria</taxon>
        <taxon>Bacillati</taxon>
        <taxon>Bacillota</taxon>
        <taxon>Bacilli</taxon>
        <taxon>Lactobacillales</taxon>
        <taxon>Streptococcaceae</taxon>
        <taxon>Streptococcus</taxon>
    </lineage>
</organism>
<reference evidence="1 2" key="1">
    <citation type="submission" date="2018-10" db="EMBL/GenBank/DDBJ databases">
        <title>Streptococcus hillyeri sp. nov., isolated from equine tracheal sample.</title>
        <authorList>
            <person name="Macfadyen A.C."/>
            <person name="Waller A."/>
            <person name="Paterson G.K."/>
        </authorList>
    </citation>
    <scope>NUCLEOTIDE SEQUENCE [LARGE SCALE GENOMIC DNA]</scope>
    <source>
        <strain evidence="1 2">28462</strain>
    </source>
</reference>
<dbReference type="EMBL" id="RCVM01000011">
    <property type="protein sequence ID" value="RLY02908.1"/>
    <property type="molecule type" value="Genomic_DNA"/>
</dbReference>
<dbReference type="Proteomes" id="UP000279194">
    <property type="component" value="Unassembled WGS sequence"/>
</dbReference>
<accession>A0A3L9DRQ1</accession>
<sequence length="77" mass="8625">MPSIDKDTVICQSKDGNNTPITAEMALNDVFQILDDIDTLLTSAFGTDGLYRKPFDTKLEVLYQIWALLSEALEDNK</sequence>
<gene>
    <name evidence="1" type="ORF">EAF07_06335</name>
</gene>
<protein>
    <submittedName>
        <fullName evidence="1">Uncharacterized protein</fullName>
    </submittedName>
</protein>
<keyword evidence="2" id="KW-1185">Reference proteome</keyword>